<keyword evidence="2" id="KW-1185">Reference proteome</keyword>
<evidence type="ECO:0000313" key="1">
    <source>
        <dbReference type="EMBL" id="MPC99538.1"/>
    </source>
</evidence>
<dbReference type="Proteomes" id="UP000324222">
    <property type="component" value="Unassembled WGS sequence"/>
</dbReference>
<dbReference type="EMBL" id="VSRR010118805">
    <property type="protein sequence ID" value="MPC99538.1"/>
    <property type="molecule type" value="Genomic_DNA"/>
</dbReference>
<reference evidence="1 2" key="1">
    <citation type="submission" date="2019-05" db="EMBL/GenBank/DDBJ databases">
        <title>Another draft genome of Portunus trituberculatus and its Hox gene families provides insights of decapod evolution.</title>
        <authorList>
            <person name="Jeong J.-H."/>
            <person name="Song I."/>
            <person name="Kim S."/>
            <person name="Choi T."/>
            <person name="Kim D."/>
            <person name="Ryu S."/>
            <person name="Kim W."/>
        </authorList>
    </citation>
    <scope>NUCLEOTIDE SEQUENCE [LARGE SCALE GENOMIC DNA]</scope>
    <source>
        <tissue evidence="1">Muscle</tissue>
    </source>
</reference>
<accession>A0A5B7K324</accession>
<organism evidence="1 2">
    <name type="scientific">Portunus trituberculatus</name>
    <name type="common">Swimming crab</name>
    <name type="synonym">Neptunus trituberculatus</name>
    <dbReference type="NCBI Taxonomy" id="210409"/>
    <lineage>
        <taxon>Eukaryota</taxon>
        <taxon>Metazoa</taxon>
        <taxon>Ecdysozoa</taxon>
        <taxon>Arthropoda</taxon>
        <taxon>Crustacea</taxon>
        <taxon>Multicrustacea</taxon>
        <taxon>Malacostraca</taxon>
        <taxon>Eumalacostraca</taxon>
        <taxon>Eucarida</taxon>
        <taxon>Decapoda</taxon>
        <taxon>Pleocyemata</taxon>
        <taxon>Brachyura</taxon>
        <taxon>Eubrachyura</taxon>
        <taxon>Portunoidea</taxon>
        <taxon>Portunidae</taxon>
        <taxon>Portuninae</taxon>
        <taxon>Portunus</taxon>
    </lineage>
</organism>
<proteinExistence type="predicted"/>
<evidence type="ECO:0000313" key="2">
    <source>
        <dbReference type="Proteomes" id="UP000324222"/>
    </source>
</evidence>
<comment type="caution">
    <text evidence="1">The sequence shown here is derived from an EMBL/GenBank/DDBJ whole genome shotgun (WGS) entry which is preliminary data.</text>
</comment>
<gene>
    <name evidence="1" type="ORF">E2C01_094958</name>
</gene>
<sequence>MAGITGLAAYTAYQRLQAPTQLNYRVLPQPKALRHVPESLNSANEVSVECQRDLLSTD</sequence>
<name>A0A5B7K324_PORTR</name>
<protein>
    <submittedName>
        <fullName evidence="1">Uncharacterized protein</fullName>
    </submittedName>
</protein>
<dbReference type="AlphaFoldDB" id="A0A5B7K324"/>